<reference evidence="1 2" key="1">
    <citation type="submission" date="2021-07" db="EMBL/GenBank/DDBJ databases">
        <title>Genomic diversity and antimicrobial resistance of Prevotella spp. isolated from chronic lung disease airways.</title>
        <authorList>
            <person name="Webb K.A."/>
            <person name="Olagoke O.S."/>
            <person name="Baird T."/>
            <person name="Neill J."/>
            <person name="Pham A."/>
            <person name="Wells T.J."/>
            <person name="Ramsay K.A."/>
            <person name="Bell S.C."/>
            <person name="Sarovich D.S."/>
            <person name="Price E.P."/>
        </authorList>
    </citation>
    <scope>NUCLEOTIDE SEQUENCE [LARGE SCALE GENOMIC DNA]</scope>
    <source>
        <strain evidence="1 2">SCHI0027.S.6</strain>
    </source>
</reference>
<protein>
    <recommendedName>
        <fullName evidence="3">DUF1801 domain-containing protein</fullName>
    </recommendedName>
</protein>
<dbReference type="EMBL" id="JAHXCP010000009">
    <property type="protein sequence ID" value="MBW4754815.1"/>
    <property type="molecule type" value="Genomic_DNA"/>
</dbReference>
<proteinExistence type="predicted"/>
<comment type="caution">
    <text evidence="1">The sequence shown here is derived from an EMBL/GenBank/DDBJ whole genome shotgun (WGS) entry which is preliminary data.</text>
</comment>
<dbReference type="RefSeq" id="WP_219433425.1">
    <property type="nucleotide sequence ID" value="NZ_JAHXCP010000009.1"/>
</dbReference>
<accession>A0ABS6Y5N4</accession>
<name>A0ABS6Y5N4_9BACT</name>
<gene>
    <name evidence="1" type="ORF">KZO77_07125</name>
</gene>
<evidence type="ECO:0000313" key="2">
    <source>
        <dbReference type="Proteomes" id="UP000812077"/>
    </source>
</evidence>
<evidence type="ECO:0000313" key="1">
    <source>
        <dbReference type="EMBL" id="MBW4754815.1"/>
    </source>
</evidence>
<keyword evidence="2" id="KW-1185">Reference proteome</keyword>
<sequence>MNRKETEALLAEKRKQIDTLHQEIVRIGIAFLAENKPFEVGTICEYNGSQFRIAGYSYGFEPNVLINPMKQNGKPSRLVRYLRGVDWDDLKDKLTVVGFAED</sequence>
<dbReference type="Proteomes" id="UP000812077">
    <property type="component" value="Unassembled WGS sequence"/>
</dbReference>
<organism evidence="1 2">
    <name type="scientific">Prevotella melaninogenica</name>
    <dbReference type="NCBI Taxonomy" id="28132"/>
    <lineage>
        <taxon>Bacteria</taxon>
        <taxon>Pseudomonadati</taxon>
        <taxon>Bacteroidota</taxon>
        <taxon>Bacteroidia</taxon>
        <taxon>Bacteroidales</taxon>
        <taxon>Prevotellaceae</taxon>
        <taxon>Prevotella</taxon>
    </lineage>
</organism>
<evidence type="ECO:0008006" key="3">
    <source>
        <dbReference type="Google" id="ProtNLM"/>
    </source>
</evidence>